<dbReference type="AlphaFoldDB" id="A0A6I3XIQ2"/>
<evidence type="ECO:0000313" key="3">
    <source>
        <dbReference type="Proteomes" id="UP000431684"/>
    </source>
</evidence>
<reference evidence="2 3" key="1">
    <citation type="submission" date="2019-11" db="EMBL/GenBank/DDBJ databases">
        <title>Draft Genome Sequences of Six Type Strains of the Genus Massilia.</title>
        <authorList>
            <person name="Miess H."/>
            <person name="Frediansyah A."/>
            <person name="Goeker M."/>
            <person name="Gross H."/>
        </authorList>
    </citation>
    <scope>NUCLEOTIDE SEQUENCE [LARGE SCALE GENOMIC DNA]</scope>
    <source>
        <strain evidence="2 3">DSM 17513</strain>
    </source>
</reference>
<dbReference type="RefSeq" id="WP_155712033.1">
    <property type="nucleotide sequence ID" value="NZ_BMWU01000008.1"/>
</dbReference>
<dbReference type="EMBL" id="WNWM01000002">
    <property type="protein sequence ID" value="MUI16477.1"/>
    <property type="molecule type" value="Genomic_DNA"/>
</dbReference>
<keyword evidence="1" id="KW-1133">Transmembrane helix</keyword>
<sequence length="675" mass="73131">MATVSSSEGAAVPSRTVLLWLAALLVAWLSGIEPTWRKVHDVAGRFATVNLQRQEADRQVAAAQNLVEAEKVALLELESFERAYPTPERRDAERATLYRGFVKTWDIFGGGRLAESCNPARPCQCRLPPKVAGDIREVTVHIPNLAGATSAIKRARAIAGSNLESAFDRLHNFCVAEIRLDQKTDRKQQVLRERQAEILKDGEAAYRIALADARTHAAKLVTDADVSFELLGLKFRATPLLAPVLWGGFAIAWLIAARSEAVAAWTTPAAGNEQARHRAGGVFAPLAVLAWAMLLRVAWTGIAITAYQGAMTWRALAAIALCLLLLAGAWLVTLLLSMSFTPGTAAVQPAAGAKPAIFAFLAGAGACAVAFWLPGHVLRAAHGALPIVVVIGSVPLLLATQSWLRGLPAGTAQGITGRRAVLGGAIAAGLAGIFWMVHGSTPAQANARREPRFPRRKASAPTLKRPGFYRKAEARTGAAVLHYVNGQGRSGKGGAIPRQLSASAVPPYKWLRGAKGADFPSWLVDVADPESPASERATLAGTERAALSTASWAFEQAALRLLAKDGNRQARVLPACELLLNGIRHDIAFKHRHSKLRKRSSPSFRLYDLAAGLAVRYDHPQVLQELTLRIEQAGHALLFRSRIRKWEDRGSSWHRRWRKRNVPITWHSDQTATVF</sequence>
<comment type="caution">
    <text evidence="2">The sequence shown here is derived from an EMBL/GenBank/DDBJ whole genome shotgun (WGS) entry which is preliminary data.</text>
</comment>
<gene>
    <name evidence="2" type="ORF">GJV26_29055</name>
</gene>
<evidence type="ECO:0000313" key="2">
    <source>
        <dbReference type="EMBL" id="MUI16477.1"/>
    </source>
</evidence>
<keyword evidence="1" id="KW-0812">Transmembrane</keyword>
<accession>A0A6I3XIQ2</accession>
<dbReference type="Proteomes" id="UP000431684">
    <property type="component" value="Unassembled WGS sequence"/>
</dbReference>
<name>A0A6I3XIQ2_9BURK</name>
<feature type="transmembrane region" description="Helical" evidence="1">
    <location>
        <begin position="420"/>
        <end position="438"/>
    </location>
</feature>
<proteinExistence type="predicted"/>
<feature type="transmembrane region" description="Helical" evidence="1">
    <location>
        <begin position="313"/>
        <end position="336"/>
    </location>
</feature>
<feature type="transmembrane region" description="Helical" evidence="1">
    <location>
        <begin position="356"/>
        <end position="374"/>
    </location>
</feature>
<feature type="transmembrane region" description="Helical" evidence="1">
    <location>
        <begin position="380"/>
        <end position="399"/>
    </location>
</feature>
<keyword evidence="1" id="KW-0472">Membrane</keyword>
<organism evidence="2 3">
    <name type="scientific">Pseudoduganella dura</name>
    <dbReference type="NCBI Taxonomy" id="321982"/>
    <lineage>
        <taxon>Bacteria</taxon>
        <taxon>Pseudomonadati</taxon>
        <taxon>Pseudomonadota</taxon>
        <taxon>Betaproteobacteria</taxon>
        <taxon>Burkholderiales</taxon>
        <taxon>Oxalobacteraceae</taxon>
        <taxon>Telluria group</taxon>
        <taxon>Pseudoduganella</taxon>
    </lineage>
</organism>
<evidence type="ECO:0000256" key="1">
    <source>
        <dbReference type="SAM" id="Phobius"/>
    </source>
</evidence>
<keyword evidence="3" id="KW-1185">Reference proteome</keyword>
<protein>
    <submittedName>
        <fullName evidence="2">Uncharacterized protein</fullName>
    </submittedName>
</protein>
<feature type="transmembrane region" description="Helical" evidence="1">
    <location>
        <begin position="282"/>
        <end position="307"/>
    </location>
</feature>